<evidence type="ECO:0000313" key="2">
    <source>
        <dbReference type="EMBL" id="GGM50434.1"/>
    </source>
</evidence>
<dbReference type="RefSeq" id="WP_188807667.1">
    <property type="nucleotide sequence ID" value="NZ_BMPU01000001.1"/>
</dbReference>
<dbReference type="CDD" id="cd12871">
    <property type="entry name" value="Bacuni_01323_like"/>
    <property type="match status" value="1"/>
</dbReference>
<comment type="caution">
    <text evidence="2">The sequence shown here is derived from an EMBL/GenBank/DDBJ whole genome shotgun (WGS) entry which is preliminary data.</text>
</comment>
<accession>A0ABQ2H717</accession>
<keyword evidence="3" id="KW-1185">Reference proteome</keyword>
<protein>
    <recommendedName>
        <fullName evidence="4">DUF4595 domain-containing protein</fullName>
    </recommendedName>
</protein>
<reference evidence="3" key="1">
    <citation type="journal article" date="2019" name="Int. J. Syst. Evol. Microbiol.">
        <title>The Global Catalogue of Microorganisms (GCM) 10K type strain sequencing project: providing services to taxonomists for standard genome sequencing and annotation.</title>
        <authorList>
            <consortium name="The Broad Institute Genomics Platform"/>
            <consortium name="The Broad Institute Genome Sequencing Center for Infectious Disease"/>
            <person name="Wu L."/>
            <person name="Ma J."/>
        </authorList>
    </citation>
    <scope>NUCLEOTIDE SEQUENCE [LARGE SCALE GENOMIC DNA]</scope>
    <source>
        <strain evidence="3">JCM 30531</strain>
    </source>
</reference>
<name>A0ABQ2H717_9PORP</name>
<dbReference type="PROSITE" id="PS51257">
    <property type="entry name" value="PROKAR_LIPOPROTEIN"/>
    <property type="match status" value="1"/>
</dbReference>
<keyword evidence="1" id="KW-0732">Signal</keyword>
<dbReference type="EMBL" id="BMPU01000001">
    <property type="protein sequence ID" value="GGM50434.1"/>
    <property type="molecule type" value="Genomic_DNA"/>
</dbReference>
<feature type="signal peptide" evidence="1">
    <location>
        <begin position="1"/>
        <end position="16"/>
    </location>
</feature>
<evidence type="ECO:0008006" key="4">
    <source>
        <dbReference type="Google" id="ProtNLM"/>
    </source>
</evidence>
<evidence type="ECO:0000256" key="1">
    <source>
        <dbReference type="SAM" id="SignalP"/>
    </source>
</evidence>
<gene>
    <name evidence="2" type="ORF">GCM10007088_06290</name>
</gene>
<feature type="chain" id="PRO_5046258378" description="DUF4595 domain-containing protein" evidence="1">
    <location>
        <begin position="17"/>
        <end position="277"/>
    </location>
</feature>
<dbReference type="Proteomes" id="UP000653477">
    <property type="component" value="Unassembled WGS sequence"/>
</dbReference>
<evidence type="ECO:0000313" key="3">
    <source>
        <dbReference type="Proteomes" id="UP000653477"/>
    </source>
</evidence>
<organism evidence="2 3">
    <name type="scientific">Porphyromonas pasteri</name>
    <dbReference type="NCBI Taxonomy" id="1583331"/>
    <lineage>
        <taxon>Bacteria</taxon>
        <taxon>Pseudomonadati</taxon>
        <taxon>Bacteroidota</taxon>
        <taxon>Bacteroidia</taxon>
        <taxon>Bacteroidales</taxon>
        <taxon>Porphyromonadaceae</taxon>
        <taxon>Porphyromonas</taxon>
    </lineage>
</organism>
<sequence>MKKVALLLFTLSAVTACTKGSRTTAAASSPTEKPYDYISKIEYYYNGSPNKEFEISFDYDDEMRLTSVRRIYDCSTPEAVTTWHLAYTDKGISVTCDDHKLEAGIVKPSEYRLSLDTAGRASQLEETYYTANRPVRWSEADYVYDGDGHLTGYKSSRYGEMILAWQDGNAMRSTTAEGGHPIEQRTFSSKANKTYPDLCLYLADLRGRTDVQFLWGDHMGMRSANLPRSFSASLGDSIPPSYSGFMYRYDSKGRPQEVDRADDTGKVLRIVITYLEK</sequence>
<proteinExistence type="predicted"/>